<dbReference type="AlphaFoldDB" id="A0AAN8AB18"/>
<keyword evidence="3" id="KW-1185">Reference proteome</keyword>
<reference evidence="2 3" key="1">
    <citation type="journal article" date="2023" name="Genes (Basel)">
        <title>Chromosome-Level Genome Assembly and Circadian Gene Repertoire of the Patagonia Blennie Eleginops maclovinus-The Closest Ancestral Proxy of Antarctic Cryonotothenioids.</title>
        <authorList>
            <person name="Cheng C.C."/>
            <person name="Rivera-Colon A.G."/>
            <person name="Minhas B.F."/>
            <person name="Wilson L."/>
            <person name="Rayamajhi N."/>
            <person name="Vargas-Chacoff L."/>
            <person name="Catchen J.M."/>
        </authorList>
    </citation>
    <scope>NUCLEOTIDE SEQUENCE [LARGE SCALE GENOMIC DNA]</scope>
    <source>
        <strain evidence="2">JMC-PN-2008</strain>
    </source>
</reference>
<proteinExistence type="predicted"/>
<feature type="domain" description="SEA" evidence="1">
    <location>
        <begin position="1"/>
        <end position="78"/>
    </location>
</feature>
<accession>A0AAN8AB18</accession>
<evidence type="ECO:0000259" key="1">
    <source>
        <dbReference type="PROSITE" id="PS50024"/>
    </source>
</evidence>
<dbReference type="InterPro" id="IPR000082">
    <property type="entry name" value="SEA_dom"/>
</dbReference>
<dbReference type="EMBL" id="JAUZQC010000025">
    <property type="protein sequence ID" value="KAK5848397.1"/>
    <property type="molecule type" value="Genomic_DNA"/>
</dbReference>
<reference evidence="2 3" key="2">
    <citation type="journal article" date="2023" name="Mol. Biol. Evol.">
        <title>Genomics of Secondarily Temperate Adaptation in the Only Non-Antarctic Icefish.</title>
        <authorList>
            <person name="Rivera-Colon A.G."/>
            <person name="Rayamajhi N."/>
            <person name="Minhas B.F."/>
            <person name="Madrigal G."/>
            <person name="Bilyk K.T."/>
            <person name="Yoon V."/>
            <person name="Hune M."/>
            <person name="Gregory S."/>
            <person name="Cheng C.H.C."/>
            <person name="Catchen J.M."/>
        </authorList>
    </citation>
    <scope>NUCLEOTIDE SEQUENCE [LARGE SCALE GENOMIC DNA]</scope>
    <source>
        <strain evidence="2">JMC-PN-2008</strain>
    </source>
</reference>
<dbReference type="PROSITE" id="PS50024">
    <property type="entry name" value="SEA"/>
    <property type="match status" value="1"/>
</dbReference>
<name>A0AAN8AB18_ELEMC</name>
<gene>
    <name evidence="2" type="ORF">PBY51_006015</name>
</gene>
<protein>
    <recommendedName>
        <fullName evidence="1">SEA domain-containing protein</fullName>
    </recommendedName>
</protein>
<comment type="caution">
    <text evidence="2">The sequence shown here is derived from an EMBL/GenBank/DDBJ whole genome shotgun (WGS) entry which is preliminary data.</text>
</comment>
<organism evidence="2 3">
    <name type="scientific">Eleginops maclovinus</name>
    <name type="common">Patagonian blennie</name>
    <name type="synonym">Eleginus maclovinus</name>
    <dbReference type="NCBI Taxonomy" id="56733"/>
    <lineage>
        <taxon>Eukaryota</taxon>
        <taxon>Metazoa</taxon>
        <taxon>Chordata</taxon>
        <taxon>Craniata</taxon>
        <taxon>Vertebrata</taxon>
        <taxon>Euteleostomi</taxon>
        <taxon>Actinopterygii</taxon>
        <taxon>Neopterygii</taxon>
        <taxon>Teleostei</taxon>
        <taxon>Neoteleostei</taxon>
        <taxon>Acanthomorphata</taxon>
        <taxon>Eupercaria</taxon>
        <taxon>Perciformes</taxon>
        <taxon>Notothenioidei</taxon>
        <taxon>Eleginopidae</taxon>
        <taxon>Eleginops</taxon>
    </lineage>
</organism>
<sequence length="106" mass="11192">MIKEQLTPVFDTAFSSSFKSLEVISFSNGSIVNTVDVTFLSTSAPNNVQIANVLMSAAGSVSGFDIEGSSIFVNGITSSGVSHNISLMTATCLALLSWLLSSQHWQ</sequence>
<evidence type="ECO:0000313" key="2">
    <source>
        <dbReference type="EMBL" id="KAK5848397.1"/>
    </source>
</evidence>
<dbReference type="Proteomes" id="UP001346869">
    <property type="component" value="Unassembled WGS sequence"/>
</dbReference>
<evidence type="ECO:0000313" key="3">
    <source>
        <dbReference type="Proteomes" id="UP001346869"/>
    </source>
</evidence>